<evidence type="ECO:0000259" key="2">
    <source>
        <dbReference type="Pfam" id="PF26490"/>
    </source>
</evidence>
<dbReference type="EMBL" id="JBHSFA010000007">
    <property type="protein sequence ID" value="MFC4542780.1"/>
    <property type="molecule type" value="Genomic_DNA"/>
</dbReference>
<dbReference type="AlphaFoldDB" id="A0ABD5PR68"/>
<proteinExistence type="predicted"/>
<reference evidence="3 4" key="1">
    <citation type="journal article" date="2019" name="Int. J. Syst. Evol. Microbiol.">
        <title>The Global Catalogue of Microorganisms (GCM) 10K type strain sequencing project: providing services to taxonomists for standard genome sequencing and annotation.</title>
        <authorList>
            <consortium name="The Broad Institute Genomics Platform"/>
            <consortium name="The Broad Institute Genome Sequencing Center for Infectious Disease"/>
            <person name="Wu L."/>
            <person name="Ma J."/>
        </authorList>
    </citation>
    <scope>NUCLEOTIDE SEQUENCE [LARGE SCALE GENOMIC DNA]</scope>
    <source>
        <strain evidence="3 4">WLHS5</strain>
    </source>
</reference>
<comment type="caution">
    <text evidence="3">The sequence shown here is derived from an EMBL/GenBank/DDBJ whole genome shotgun (WGS) entry which is preliminary data.</text>
</comment>
<name>A0ABD5PR68_9EURY</name>
<sequence length="188" mass="20706">MERRRLLIGSGAALTTALAGCFGSETDDDSTDPEDGLEDSDGTDDGSGDDNSDGDDNDTGDGNDGDGDDEKYDDVPGFDAPDLSVDSDVVSIDRVERDGATVRVKATTTTTDQDVLYAEFESLARDLERPTYDIAELKQEIDTIEYTINDEENGRVLSFSVRPVWIYKYMNDELTDEEFLDLVRETVE</sequence>
<feature type="region of interest" description="Disordered" evidence="1">
    <location>
        <begin position="19"/>
        <end position="91"/>
    </location>
</feature>
<organism evidence="3 4">
    <name type="scientific">Halosolutus amylolyticus</name>
    <dbReference type="NCBI Taxonomy" id="2932267"/>
    <lineage>
        <taxon>Archaea</taxon>
        <taxon>Methanobacteriati</taxon>
        <taxon>Methanobacteriota</taxon>
        <taxon>Stenosarchaea group</taxon>
        <taxon>Halobacteria</taxon>
        <taxon>Halobacteriales</taxon>
        <taxon>Natrialbaceae</taxon>
        <taxon>Halosolutus</taxon>
    </lineage>
</organism>
<dbReference type="RefSeq" id="WP_250140528.1">
    <property type="nucleotide sequence ID" value="NZ_JALIQP010000002.1"/>
</dbReference>
<feature type="compositionally biased region" description="Acidic residues" evidence="1">
    <location>
        <begin position="25"/>
        <end position="72"/>
    </location>
</feature>
<accession>A0ABD5PR68</accession>
<evidence type="ECO:0000313" key="3">
    <source>
        <dbReference type="EMBL" id="MFC4542780.1"/>
    </source>
</evidence>
<feature type="domain" description="DUF8159" evidence="2">
    <location>
        <begin position="88"/>
        <end position="188"/>
    </location>
</feature>
<gene>
    <name evidence="3" type="ORF">ACFO5R_12695</name>
</gene>
<protein>
    <recommendedName>
        <fullName evidence="2">DUF8159 domain-containing protein</fullName>
    </recommendedName>
</protein>
<evidence type="ECO:0000313" key="4">
    <source>
        <dbReference type="Proteomes" id="UP001595898"/>
    </source>
</evidence>
<dbReference type="Proteomes" id="UP001595898">
    <property type="component" value="Unassembled WGS sequence"/>
</dbReference>
<dbReference type="PROSITE" id="PS51257">
    <property type="entry name" value="PROKAR_LIPOPROTEIN"/>
    <property type="match status" value="1"/>
</dbReference>
<dbReference type="InterPro" id="IPR058473">
    <property type="entry name" value="DUF8159"/>
</dbReference>
<keyword evidence="4" id="KW-1185">Reference proteome</keyword>
<evidence type="ECO:0000256" key="1">
    <source>
        <dbReference type="SAM" id="MobiDB-lite"/>
    </source>
</evidence>
<dbReference type="Pfam" id="PF26490">
    <property type="entry name" value="DUF8159"/>
    <property type="match status" value="1"/>
</dbReference>